<evidence type="ECO:0000313" key="2">
    <source>
        <dbReference type="EMBL" id="AVR46735.1"/>
    </source>
</evidence>
<accession>A0A2R3Z8Y5</accession>
<dbReference type="PROSITE" id="PS51257">
    <property type="entry name" value="PROKAR_LIPOPROTEIN"/>
    <property type="match status" value="1"/>
</dbReference>
<evidence type="ECO:0000313" key="3">
    <source>
        <dbReference type="Proteomes" id="UP000241507"/>
    </source>
</evidence>
<dbReference type="InterPro" id="IPR018247">
    <property type="entry name" value="EF_Hand_1_Ca_BS"/>
</dbReference>
<dbReference type="OrthoDB" id="1159446at2"/>
<gene>
    <name evidence="2" type="ORF">C7S20_16495</name>
</gene>
<dbReference type="RefSeq" id="WP_107013506.1">
    <property type="nucleotide sequence ID" value="NZ_CP028136.1"/>
</dbReference>
<reference evidence="3" key="1">
    <citation type="submission" date="2018-03" db="EMBL/GenBank/DDBJ databases">
        <title>Gramella fulva sp. nov., isolated from a dry surface of tidal flat.</title>
        <authorList>
            <person name="Hwang S.H."/>
            <person name="Hwang W.M."/>
            <person name="Kang K."/>
            <person name="Ahn T.-Y."/>
        </authorList>
    </citation>
    <scope>NUCLEOTIDE SEQUENCE [LARGE SCALE GENOMIC DNA]</scope>
    <source>
        <strain evidence="3">SH35</strain>
    </source>
</reference>
<dbReference type="SUPFAM" id="SSF103647">
    <property type="entry name" value="TSP type-3 repeat"/>
    <property type="match status" value="1"/>
</dbReference>
<feature type="compositionally biased region" description="Acidic residues" evidence="1">
    <location>
        <begin position="205"/>
        <end position="218"/>
    </location>
</feature>
<dbReference type="KEGG" id="grs:C7S20_16495"/>
<dbReference type="AlphaFoldDB" id="A0A2R3Z8Y5"/>
<feature type="region of interest" description="Disordered" evidence="1">
    <location>
        <begin position="137"/>
        <end position="179"/>
    </location>
</feature>
<evidence type="ECO:0008006" key="4">
    <source>
        <dbReference type="Google" id="ProtNLM"/>
    </source>
</evidence>
<dbReference type="Gene3D" id="4.10.1080.10">
    <property type="entry name" value="TSP type-3 repeat"/>
    <property type="match status" value="1"/>
</dbReference>
<dbReference type="GO" id="GO:0005509">
    <property type="term" value="F:calcium ion binding"/>
    <property type="evidence" value="ECO:0007669"/>
    <property type="project" value="InterPro"/>
</dbReference>
<name>A0A2R3Z8Y5_9FLAO</name>
<feature type="compositionally biased region" description="Acidic residues" evidence="1">
    <location>
        <begin position="164"/>
        <end position="179"/>
    </location>
</feature>
<proteinExistence type="predicted"/>
<dbReference type="EMBL" id="CP028136">
    <property type="protein sequence ID" value="AVR46735.1"/>
    <property type="molecule type" value="Genomic_DNA"/>
</dbReference>
<evidence type="ECO:0000256" key="1">
    <source>
        <dbReference type="SAM" id="MobiDB-lite"/>
    </source>
</evidence>
<keyword evidence="3" id="KW-1185">Reference proteome</keyword>
<feature type="region of interest" description="Disordered" evidence="1">
    <location>
        <begin position="193"/>
        <end position="218"/>
    </location>
</feature>
<organism evidence="2 3">
    <name type="scientific">Christiangramia fulva</name>
    <dbReference type="NCBI Taxonomy" id="2126553"/>
    <lineage>
        <taxon>Bacteria</taxon>
        <taxon>Pseudomonadati</taxon>
        <taxon>Bacteroidota</taxon>
        <taxon>Flavobacteriia</taxon>
        <taxon>Flavobacteriales</taxon>
        <taxon>Flavobacteriaceae</taxon>
        <taxon>Christiangramia</taxon>
    </lineage>
</organism>
<dbReference type="InterPro" id="IPR028974">
    <property type="entry name" value="TSP_type-3_rpt"/>
</dbReference>
<sequence>MNRSFLGIFILILFISCDDGGIIVTNFDFENSALKTCRGTNKNVIYAINNQDVNESISLEFSNSILEFGENGNILPPENDPYSFQLSGNNRMVYRMYNGNVPADYFCNVVPPSEPAVVEEWVSGSGATVVIQTGFADETGNADPDGDGLKNSEEGWVANGQSQDTDEDGIPNYLDIDDDNDNVKTVTELANSANDPVNENGYRDTDEDGIPNYLDNDDDNDGVLTRFEVKEGDENNPTVFQTAQGIPNYLNPEQTASLQHDIYLDHDITRKYGYQITVNNLKFTRSDGSGESIQFQTYNLGNIQESGIPFPQCPSVDPSCNGGQ</sequence>
<protein>
    <recommendedName>
        <fullName evidence="4">Calcium-binding protein</fullName>
    </recommendedName>
</protein>
<dbReference type="Proteomes" id="UP000241507">
    <property type="component" value="Chromosome"/>
</dbReference>
<dbReference type="PROSITE" id="PS00018">
    <property type="entry name" value="EF_HAND_1"/>
    <property type="match status" value="1"/>
</dbReference>